<proteinExistence type="predicted"/>
<evidence type="ECO:0000313" key="1">
    <source>
        <dbReference type="EMBL" id="GHA73031.1"/>
    </source>
</evidence>
<gene>
    <name evidence="1" type="ORF">GCM10007067_07080</name>
</gene>
<dbReference type="AlphaFoldDB" id="A0A918SV78"/>
<comment type="caution">
    <text evidence="1">The sequence shown here is derived from an EMBL/GenBank/DDBJ whole genome shotgun (WGS) entry which is preliminary data.</text>
</comment>
<reference evidence="1" key="2">
    <citation type="submission" date="2020-09" db="EMBL/GenBank/DDBJ databases">
        <authorList>
            <person name="Sun Q."/>
            <person name="Kim S."/>
        </authorList>
    </citation>
    <scope>NUCLEOTIDE SEQUENCE</scope>
    <source>
        <strain evidence="1">KCTC 23077</strain>
    </source>
</reference>
<dbReference type="EMBL" id="BMYD01000001">
    <property type="protein sequence ID" value="GHA73031.1"/>
    <property type="molecule type" value="Genomic_DNA"/>
</dbReference>
<evidence type="ECO:0000313" key="2">
    <source>
        <dbReference type="Proteomes" id="UP000646426"/>
    </source>
</evidence>
<keyword evidence="2" id="KW-1185">Reference proteome</keyword>
<accession>A0A918SV78</accession>
<dbReference type="RefSeq" id="WP_189453369.1">
    <property type="nucleotide sequence ID" value="NZ_BMYD01000001.1"/>
</dbReference>
<reference evidence="1" key="1">
    <citation type="journal article" date="2014" name="Int. J. Syst. Evol. Microbiol.">
        <title>Complete genome sequence of Corynebacterium casei LMG S-19264T (=DSM 44701T), isolated from a smear-ripened cheese.</title>
        <authorList>
            <consortium name="US DOE Joint Genome Institute (JGI-PGF)"/>
            <person name="Walter F."/>
            <person name="Albersmeier A."/>
            <person name="Kalinowski J."/>
            <person name="Ruckert C."/>
        </authorList>
    </citation>
    <scope>NUCLEOTIDE SEQUENCE</scope>
    <source>
        <strain evidence="1">KCTC 23077</strain>
    </source>
</reference>
<protein>
    <submittedName>
        <fullName evidence="1">Uncharacterized protein</fullName>
    </submittedName>
</protein>
<dbReference type="Proteomes" id="UP000646426">
    <property type="component" value="Unassembled WGS sequence"/>
</dbReference>
<name>A0A918SV78_9GAMM</name>
<sequence>MKVQLQPGRLRLRIDEAELATLLGGESIRLTLVHGPGIHWTYTLALAAALDAVDLAAPAPARVSIRLPHGAVQAYAATLPRRDALTFEIGREGQGGDALTRIDFEVDVRDSIRTRGAARSS</sequence>
<organism evidence="1 2">
    <name type="scientific">Cognatilysobacter bugurensis</name>
    <dbReference type="NCBI Taxonomy" id="543356"/>
    <lineage>
        <taxon>Bacteria</taxon>
        <taxon>Pseudomonadati</taxon>
        <taxon>Pseudomonadota</taxon>
        <taxon>Gammaproteobacteria</taxon>
        <taxon>Lysobacterales</taxon>
        <taxon>Lysobacteraceae</taxon>
        <taxon>Cognatilysobacter</taxon>
    </lineage>
</organism>